<protein>
    <submittedName>
        <fullName evidence="1">Uncharacterized protein</fullName>
    </submittedName>
</protein>
<evidence type="ECO:0000313" key="1">
    <source>
        <dbReference type="EMBL" id="TCD66270.1"/>
    </source>
</evidence>
<reference evidence="1 2" key="1">
    <citation type="submission" date="2018-11" db="EMBL/GenBank/DDBJ databases">
        <title>Genome assembly of Steccherinum ochraceum LE-BIN_3174, the white-rot fungus of the Steccherinaceae family (The Residual Polyporoid clade, Polyporales, Basidiomycota).</title>
        <authorList>
            <person name="Fedorova T.V."/>
            <person name="Glazunova O.A."/>
            <person name="Landesman E.O."/>
            <person name="Moiseenko K.V."/>
            <person name="Psurtseva N.V."/>
            <person name="Savinova O.S."/>
            <person name="Shakhova N.V."/>
            <person name="Tyazhelova T.V."/>
            <person name="Vasina D.V."/>
        </authorList>
    </citation>
    <scope>NUCLEOTIDE SEQUENCE [LARGE SCALE GENOMIC DNA]</scope>
    <source>
        <strain evidence="1 2">LE-BIN_3174</strain>
    </source>
</reference>
<dbReference type="EMBL" id="RWJN01000142">
    <property type="protein sequence ID" value="TCD66270.1"/>
    <property type="molecule type" value="Genomic_DNA"/>
</dbReference>
<dbReference type="STRING" id="92696.A0A4R0RDQ1"/>
<accession>A0A4R0RDQ1</accession>
<proteinExistence type="predicted"/>
<evidence type="ECO:0000313" key="2">
    <source>
        <dbReference type="Proteomes" id="UP000292702"/>
    </source>
</evidence>
<keyword evidence="2" id="KW-1185">Reference proteome</keyword>
<dbReference type="Gene3D" id="1.20.1280.50">
    <property type="match status" value="1"/>
</dbReference>
<dbReference type="Proteomes" id="UP000292702">
    <property type="component" value="Unassembled WGS sequence"/>
</dbReference>
<gene>
    <name evidence="1" type="ORF">EIP91_001599</name>
</gene>
<organism evidence="1 2">
    <name type="scientific">Steccherinum ochraceum</name>
    <dbReference type="NCBI Taxonomy" id="92696"/>
    <lineage>
        <taxon>Eukaryota</taxon>
        <taxon>Fungi</taxon>
        <taxon>Dikarya</taxon>
        <taxon>Basidiomycota</taxon>
        <taxon>Agaricomycotina</taxon>
        <taxon>Agaricomycetes</taxon>
        <taxon>Polyporales</taxon>
        <taxon>Steccherinaceae</taxon>
        <taxon>Steccherinum</taxon>
    </lineage>
</organism>
<dbReference type="AlphaFoldDB" id="A0A4R0RDQ1"/>
<name>A0A4R0RDQ1_9APHY</name>
<comment type="caution">
    <text evidence="1">The sequence shown here is derived from an EMBL/GenBank/DDBJ whole genome shotgun (WGS) entry which is preliminary data.</text>
</comment>
<sequence>MRFQVEVTPPPRATYHNPDVLLNTNQPTASSLINSRIPPELLSAIFALLVKECALSSVHKVAAGAPSLIHNWLSCTHVCRRWRLVALECSSMWSYVFIGLPRTSLASVQTMLTRSREAPLTVSVGEVCSKDEVQSLEMIMGQLERIQELRFFGSVPGMADLVRLHRPRFARFATRRAPLVRVLVLKGRSIWPSFGDEATARTENGFSDDIVGPHLRWLACSSFSFHDAARLMRPSLTHLILHSWTDSVTVPMLLRVLTRTPQLRHLELARRWNDFAEDGRQPLFVSGPSVDLPLLCDVVVLNHFIGKPWLAFLKLLSFPATTRISYRSSTERENGETLVFFREMLSQRVDFACHKPEFSWPFSTLSCVTRKPEYGLHLHTFFELWMEDARDPRTFFSPTPDAIDMSGPRRPYLQLDFYHTPQETLPEAFSISITGVRTVFLNMPYDEPQEWHKAFGHLQYVDTLCFTESRSLLHALETQPDGETCKTLFPNLKRIVMGSRSGALWSQLYSTLMSRATMGSHFEQLVLVHDGNRACIPPAELLHSLRQIVRLVQVTVVPTRTVLRAGSRDLFQIMNSLSS</sequence>
<dbReference type="OrthoDB" id="2758786at2759"/>